<protein>
    <submittedName>
        <fullName evidence="1">Uncharacterized protein</fullName>
    </submittedName>
</protein>
<feature type="non-terminal residue" evidence="1">
    <location>
        <position position="23"/>
    </location>
</feature>
<dbReference type="Proteomes" id="UP000887013">
    <property type="component" value="Unassembled WGS sequence"/>
</dbReference>
<dbReference type="AlphaFoldDB" id="A0A8X6T520"/>
<comment type="caution">
    <text evidence="1">The sequence shown here is derived from an EMBL/GenBank/DDBJ whole genome shotgun (WGS) entry which is preliminary data.</text>
</comment>
<organism evidence="1 2">
    <name type="scientific">Nephila pilipes</name>
    <name type="common">Giant wood spider</name>
    <name type="synonym">Nephila maculata</name>
    <dbReference type="NCBI Taxonomy" id="299642"/>
    <lineage>
        <taxon>Eukaryota</taxon>
        <taxon>Metazoa</taxon>
        <taxon>Ecdysozoa</taxon>
        <taxon>Arthropoda</taxon>
        <taxon>Chelicerata</taxon>
        <taxon>Arachnida</taxon>
        <taxon>Araneae</taxon>
        <taxon>Araneomorphae</taxon>
        <taxon>Entelegynae</taxon>
        <taxon>Araneoidea</taxon>
        <taxon>Nephilidae</taxon>
        <taxon>Nephila</taxon>
    </lineage>
</organism>
<sequence length="23" mass="2570">MGAVRYQKIPPPHLNVALHRGQS</sequence>
<evidence type="ECO:0000313" key="2">
    <source>
        <dbReference type="Proteomes" id="UP000887013"/>
    </source>
</evidence>
<keyword evidence="2" id="KW-1185">Reference proteome</keyword>
<proteinExistence type="predicted"/>
<accession>A0A8X6T520</accession>
<reference evidence="1" key="1">
    <citation type="submission" date="2020-08" db="EMBL/GenBank/DDBJ databases">
        <title>Multicomponent nature underlies the extraordinary mechanical properties of spider dragline silk.</title>
        <authorList>
            <person name="Kono N."/>
            <person name="Nakamura H."/>
            <person name="Mori M."/>
            <person name="Yoshida Y."/>
            <person name="Ohtoshi R."/>
            <person name="Malay A.D."/>
            <person name="Moran D.A.P."/>
            <person name="Tomita M."/>
            <person name="Numata K."/>
            <person name="Arakawa K."/>
        </authorList>
    </citation>
    <scope>NUCLEOTIDE SEQUENCE</scope>
</reference>
<evidence type="ECO:0000313" key="1">
    <source>
        <dbReference type="EMBL" id="GFS74263.1"/>
    </source>
</evidence>
<dbReference type="EMBL" id="BMAW01096334">
    <property type="protein sequence ID" value="GFS74263.1"/>
    <property type="molecule type" value="Genomic_DNA"/>
</dbReference>
<name>A0A8X6T520_NEPPI</name>
<gene>
    <name evidence="1" type="ORF">NPIL_357911</name>
</gene>